<dbReference type="PRINTS" id="PR00297">
    <property type="entry name" value="CHAPERONIN10"/>
</dbReference>
<dbReference type="InterPro" id="IPR011032">
    <property type="entry name" value="GroES-like_sf"/>
</dbReference>
<dbReference type="SUPFAM" id="SSF50129">
    <property type="entry name" value="GroES-like"/>
    <property type="match status" value="1"/>
</dbReference>
<dbReference type="NCBIfam" id="NF001533">
    <property type="entry name" value="PRK00364.2-4"/>
    <property type="match status" value="1"/>
</dbReference>
<evidence type="ECO:0000256" key="4">
    <source>
        <dbReference type="RuleBase" id="RU000535"/>
    </source>
</evidence>
<dbReference type="Proteomes" id="UP000231569">
    <property type="component" value="Unassembled WGS sequence"/>
</dbReference>
<comment type="function">
    <text evidence="3 4">Together with the chaperonin GroEL, plays an essential role in assisting protein folding. The GroEL-GroES system forms a nano-cage that allows encapsulation of the non-native substrate proteins and provides a physical environment optimized to promote and accelerate protein folding. GroES binds to the apical surface of the GroEL ring, thereby capping the opening of the GroEL channel.</text>
</comment>
<keyword evidence="3" id="KW-0963">Cytoplasm</keyword>
<proteinExistence type="inferred from homology"/>
<dbReference type="PANTHER" id="PTHR10772">
    <property type="entry name" value="10 KDA HEAT SHOCK PROTEIN"/>
    <property type="match status" value="1"/>
</dbReference>
<evidence type="ECO:0000256" key="3">
    <source>
        <dbReference type="HAMAP-Rule" id="MF_00580"/>
    </source>
</evidence>
<gene>
    <name evidence="3" type="primary">groES</name>
    <name evidence="3" type="synonym">groS</name>
    <name evidence="5" type="ORF">COU89_00480</name>
</gene>
<dbReference type="GO" id="GO:0051087">
    <property type="term" value="F:protein-folding chaperone binding"/>
    <property type="evidence" value="ECO:0007669"/>
    <property type="project" value="TreeGrafter"/>
</dbReference>
<dbReference type="InterPro" id="IPR037124">
    <property type="entry name" value="Chaperonin_GroES_sf"/>
</dbReference>
<dbReference type="GO" id="GO:0005737">
    <property type="term" value="C:cytoplasm"/>
    <property type="evidence" value="ECO:0007669"/>
    <property type="project" value="UniProtKB-SubCell"/>
</dbReference>
<dbReference type="GO" id="GO:0005524">
    <property type="term" value="F:ATP binding"/>
    <property type="evidence" value="ECO:0007669"/>
    <property type="project" value="InterPro"/>
</dbReference>
<dbReference type="SMART" id="SM00883">
    <property type="entry name" value="Cpn10"/>
    <property type="match status" value="1"/>
</dbReference>
<comment type="caution">
    <text evidence="5">The sequence shown here is derived from an EMBL/GenBank/DDBJ whole genome shotgun (WGS) entry which is preliminary data.</text>
</comment>
<dbReference type="CDD" id="cd00320">
    <property type="entry name" value="cpn10"/>
    <property type="match status" value="1"/>
</dbReference>
<dbReference type="GO" id="GO:0051082">
    <property type="term" value="F:unfolded protein binding"/>
    <property type="evidence" value="ECO:0007669"/>
    <property type="project" value="TreeGrafter"/>
</dbReference>
<comment type="subcellular location">
    <subcellularLocation>
        <location evidence="3">Cytoplasm</location>
    </subcellularLocation>
</comment>
<reference evidence="6" key="1">
    <citation type="submission" date="2017-09" db="EMBL/GenBank/DDBJ databases">
        <title>Depth-based differentiation of microbial function through sediment-hosted aquifers and enrichment of novel symbionts in the deep terrestrial subsurface.</title>
        <authorList>
            <person name="Probst A.J."/>
            <person name="Ladd B."/>
            <person name="Jarett J.K."/>
            <person name="Geller-Mcgrath D.E."/>
            <person name="Sieber C.M.K."/>
            <person name="Emerson J.B."/>
            <person name="Anantharaman K."/>
            <person name="Thomas B.C."/>
            <person name="Malmstrom R."/>
            <person name="Stieglmeier M."/>
            <person name="Klingl A."/>
            <person name="Woyke T."/>
            <person name="Ryan C.M."/>
            <person name="Banfield J.F."/>
        </authorList>
    </citation>
    <scope>NUCLEOTIDE SEQUENCE [LARGE SCALE GENOMIC DNA]</scope>
</reference>
<dbReference type="InterPro" id="IPR020818">
    <property type="entry name" value="Chaperonin_GroES"/>
</dbReference>
<keyword evidence="2 3" id="KW-0143">Chaperone</keyword>
<dbReference type="Pfam" id="PF00166">
    <property type="entry name" value="Cpn10"/>
    <property type="match status" value="1"/>
</dbReference>
<accession>A0A2M8KVL8</accession>
<sequence length="98" mass="10865">MATQSIKPLFDYVLIKPLDPETQTQSGILLPDTAKEKPQVGEIMAVGPGSVDEKGKKVPMVVKKGQKVLYKKWAGNEVKVAMQEWLLVEQKDVMAVIE</sequence>
<dbReference type="Gene3D" id="2.30.33.40">
    <property type="entry name" value="GroES chaperonin"/>
    <property type="match status" value="1"/>
</dbReference>
<comment type="subunit">
    <text evidence="3">Heptamer of 7 subunits arranged in a ring. Interacts with the chaperonin GroEL.</text>
</comment>
<dbReference type="FunFam" id="2.30.33.40:FF:000001">
    <property type="entry name" value="10 kDa chaperonin"/>
    <property type="match status" value="1"/>
</dbReference>
<evidence type="ECO:0000313" key="6">
    <source>
        <dbReference type="Proteomes" id="UP000231569"/>
    </source>
</evidence>
<dbReference type="PANTHER" id="PTHR10772:SF58">
    <property type="entry name" value="CO-CHAPERONIN GROES"/>
    <property type="match status" value="1"/>
</dbReference>
<dbReference type="NCBIfam" id="NF001531">
    <property type="entry name" value="PRK00364.2-2"/>
    <property type="match status" value="1"/>
</dbReference>
<protein>
    <recommendedName>
        <fullName evidence="3">Co-chaperonin GroES</fullName>
    </recommendedName>
    <alternativeName>
        <fullName evidence="3">10 kDa chaperonin</fullName>
    </alternativeName>
    <alternativeName>
        <fullName evidence="3">Chaperonin-10</fullName>
        <shortName evidence="3">Cpn10</shortName>
    </alternativeName>
</protein>
<evidence type="ECO:0000256" key="1">
    <source>
        <dbReference type="ARBA" id="ARBA00006975"/>
    </source>
</evidence>
<dbReference type="GO" id="GO:0044183">
    <property type="term" value="F:protein folding chaperone"/>
    <property type="evidence" value="ECO:0007669"/>
    <property type="project" value="InterPro"/>
</dbReference>
<comment type="similarity">
    <text evidence="1 3 4">Belongs to the GroES chaperonin family.</text>
</comment>
<dbReference type="HAMAP" id="MF_00580">
    <property type="entry name" value="CH10"/>
    <property type="match status" value="1"/>
</dbReference>
<name>A0A2M8KVL8_9BACT</name>
<dbReference type="AlphaFoldDB" id="A0A2M8KVL8"/>
<dbReference type="GO" id="GO:0046872">
    <property type="term" value="F:metal ion binding"/>
    <property type="evidence" value="ECO:0007669"/>
    <property type="project" value="TreeGrafter"/>
</dbReference>
<dbReference type="EMBL" id="PFEE01000009">
    <property type="protein sequence ID" value="PJE63952.1"/>
    <property type="molecule type" value="Genomic_DNA"/>
</dbReference>
<evidence type="ECO:0000256" key="2">
    <source>
        <dbReference type="ARBA" id="ARBA00023186"/>
    </source>
</evidence>
<evidence type="ECO:0000313" key="5">
    <source>
        <dbReference type="EMBL" id="PJE63952.1"/>
    </source>
</evidence>
<organism evidence="5 6">
    <name type="scientific">Candidatus Roizmanbacteria bacterium CG10_big_fil_rev_8_21_14_0_10_45_7</name>
    <dbReference type="NCBI Taxonomy" id="1974854"/>
    <lineage>
        <taxon>Bacteria</taxon>
        <taxon>Candidatus Roizmaniibacteriota</taxon>
    </lineage>
</organism>